<dbReference type="Proteomes" id="UP000558164">
    <property type="component" value="Unassembled WGS sequence"/>
</dbReference>
<evidence type="ECO:0000313" key="3">
    <source>
        <dbReference type="EMBL" id="NXL82782.1"/>
    </source>
</evidence>
<organism evidence="3 4">
    <name type="scientific">Leptocoma aspasia</name>
    <dbReference type="NCBI Taxonomy" id="2585812"/>
    <lineage>
        <taxon>Eukaryota</taxon>
        <taxon>Metazoa</taxon>
        <taxon>Chordata</taxon>
        <taxon>Craniata</taxon>
        <taxon>Vertebrata</taxon>
        <taxon>Euteleostomi</taxon>
        <taxon>Archelosauria</taxon>
        <taxon>Archosauria</taxon>
        <taxon>Dinosauria</taxon>
        <taxon>Saurischia</taxon>
        <taxon>Theropoda</taxon>
        <taxon>Coelurosauria</taxon>
        <taxon>Aves</taxon>
        <taxon>Neognathae</taxon>
        <taxon>Neoaves</taxon>
        <taxon>Telluraves</taxon>
        <taxon>Australaves</taxon>
        <taxon>Passeriformes</taxon>
        <taxon>Passeroidea</taxon>
        <taxon>Nectariniidae</taxon>
        <taxon>Leptocoma</taxon>
    </lineage>
</organism>
<feature type="coiled-coil region" evidence="1">
    <location>
        <begin position="12"/>
        <end position="46"/>
    </location>
</feature>
<dbReference type="EMBL" id="VXAX01008575">
    <property type="protein sequence ID" value="NXL82782.1"/>
    <property type="molecule type" value="Genomic_DNA"/>
</dbReference>
<feature type="non-terminal residue" evidence="3">
    <location>
        <position position="1"/>
    </location>
</feature>
<gene>
    <name evidence="3" type="primary">Qrich2_2</name>
    <name evidence="3" type="ORF">LEPASP_R02892</name>
</gene>
<feature type="non-terminal residue" evidence="3">
    <location>
        <position position="173"/>
    </location>
</feature>
<evidence type="ECO:0000256" key="2">
    <source>
        <dbReference type="SAM" id="MobiDB-lite"/>
    </source>
</evidence>
<proteinExistence type="predicted"/>
<feature type="region of interest" description="Disordered" evidence="2">
    <location>
        <begin position="47"/>
        <end position="66"/>
    </location>
</feature>
<name>A0A7L0VWJ0_9PASE</name>
<sequence>QPCRGNPALAPISLARAMRQDMKHELQRMEEQQEMRNARLEQLVSDTAGQRSGQVRSCRSTPTTTGLFGDTAETNWSLLEELEEGNGDCSSCSFNIRAYLGKLLQRCEKLQGQVDSLESRHMAMGKFEKMMRNWGQYHIFPSLELEQDQERLHYVETTVLQMQGDCEKLSFVS</sequence>
<comment type="caution">
    <text evidence="3">The sequence shown here is derived from an EMBL/GenBank/DDBJ whole genome shotgun (WGS) entry which is preliminary data.</text>
</comment>
<protein>
    <submittedName>
        <fullName evidence="3">QRIC2 protein</fullName>
    </submittedName>
</protein>
<dbReference type="AlphaFoldDB" id="A0A7L0VWJ0"/>
<reference evidence="3 4" key="1">
    <citation type="submission" date="2019-09" db="EMBL/GenBank/DDBJ databases">
        <title>Bird 10,000 Genomes (B10K) Project - Family phase.</title>
        <authorList>
            <person name="Zhang G."/>
        </authorList>
    </citation>
    <scope>NUCLEOTIDE SEQUENCE [LARGE SCALE GENOMIC DNA]</scope>
    <source>
        <strain evidence="3">B10K-DU-001-35</strain>
        <tissue evidence="3">Muscle</tissue>
    </source>
</reference>
<dbReference type="OrthoDB" id="5981048at2759"/>
<keyword evidence="1" id="KW-0175">Coiled coil</keyword>
<accession>A0A7L0VWJ0</accession>
<keyword evidence="4" id="KW-1185">Reference proteome</keyword>
<evidence type="ECO:0000256" key="1">
    <source>
        <dbReference type="SAM" id="Coils"/>
    </source>
</evidence>
<evidence type="ECO:0000313" key="4">
    <source>
        <dbReference type="Proteomes" id="UP000558164"/>
    </source>
</evidence>